<dbReference type="Gene3D" id="3.40.50.720">
    <property type="entry name" value="NAD(P)-binding Rossmann-like Domain"/>
    <property type="match status" value="1"/>
</dbReference>
<organism evidence="5 6">
    <name type="scientific">Klebsiella pneumoniae</name>
    <dbReference type="NCBI Taxonomy" id="573"/>
    <lineage>
        <taxon>Bacteria</taxon>
        <taxon>Pseudomonadati</taxon>
        <taxon>Pseudomonadota</taxon>
        <taxon>Gammaproteobacteria</taxon>
        <taxon>Enterobacterales</taxon>
        <taxon>Enterobacteriaceae</taxon>
        <taxon>Klebsiella/Raoultella group</taxon>
        <taxon>Klebsiella</taxon>
        <taxon>Klebsiella pneumoniae complex</taxon>
    </lineage>
</organism>
<evidence type="ECO:0000259" key="3">
    <source>
        <dbReference type="Pfam" id="PF01232"/>
    </source>
</evidence>
<dbReference type="PROSITE" id="PS00974">
    <property type="entry name" value="MANNITOL_DHGENASE"/>
    <property type="match status" value="1"/>
</dbReference>
<dbReference type="Gene3D" id="1.10.1040.10">
    <property type="entry name" value="N-(1-d-carboxylethyl)-l-norvaline Dehydrogenase, domain 2"/>
    <property type="match status" value="1"/>
</dbReference>
<dbReference type="PANTHER" id="PTHR43362">
    <property type="entry name" value="MANNITOL DEHYDROGENASE DSF1-RELATED"/>
    <property type="match status" value="1"/>
</dbReference>
<dbReference type="InterPro" id="IPR013118">
    <property type="entry name" value="Mannitol_DH_C"/>
</dbReference>
<dbReference type="InterPro" id="IPR008927">
    <property type="entry name" value="6-PGluconate_DH-like_C_sf"/>
</dbReference>
<keyword evidence="2" id="KW-0520">NAD</keyword>
<dbReference type="GO" id="GO:0016616">
    <property type="term" value="F:oxidoreductase activity, acting on the CH-OH group of donors, NAD or NADP as acceptor"/>
    <property type="evidence" value="ECO:0007669"/>
    <property type="project" value="UniProtKB-ARBA"/>
</dbReference>
<evidence type="ECO:0000313" key="5">
    <source>
        <dbReference type="EMBL" id="STV59707.1"/>
    </source>
</evidence>
<sequence length="307" mass="33864">MLSCDNIPDNGHVVKNAVLGMAEKRSPALADWIADNVSFPGTMVDRIVPAATPESLAEIAAVLGVDDPCAISCEPFIQWVVEDHFVAGRPAWETAGVQMTDDVLPWEQMKLRMLNGSHSFLAWLGYLAGHAHISDCMRDEVFRRAARQLMLDEQAPTLTITGVDLLAYADSLIARFSNPALKHRTWQIAMDGSQKLPQRMLDGIRVHLARDSRWSLLALGVAGWMRYVSGTDDAGQTIDVRDPLVDKIRQRVAQSDEQQRVVALLGLEEIFGRDLPHNAQFVAGIRAAWQQLATHGAREAVARALNS</sequence>
<dbReference type="GO" id="GO:0019594">
    <property type="term" value="P:mannitol metabolic process"/>
    <property type="evidence" value="ECO:0007669"/>
    <property type="project" value="InterPro"/>
</dbReference>
<evidence type="ECO:0000313" key="6">
    <source>
        <dbReference type="Proteomes" id="UP000254387"/>
    </source>
</evidence>
<dbReference type="AlphaFoldDB" id="A0A378C2S2"/>
<feature type="domain" description="Mannitol dehydrogenase C-terminal" evidence="4">
    <location>
        <begin position="102"/>
        <end position="292"/>
    </location>
</feature>
<protein>
    <submittedName>
        <fullName evidence="5">D-mannonate oxidoreductase</fullName>
        <ecNumber evidence="5">1.1.1.-</ecNumber>
    </submittedName>
</protein>
<dbReference type="InterPro" id="IPR013131">
    <property type="entry name" value="Mannitol_DH_N"/>
</dbReference>
<dbReference type="SUPFAM" id="SSF48179">
    <property type="entry name" value="6-phosphogluconate dehydrogenase C-terminal domain-like"/>
    <property type="match status" value="1"/>
</dbReference>
<dbReference type="InterPro" id="IPR000669">
    <property type="entry name" value="Mannitol_DH"/>
</dbReference>
<dbReference type="PANTHER" id="PTHR43362:SF1">
    <property type="entry name" value="MANNITOL DEHYDROGENASE 2-RELATED"/>
    <property type="match status" value="1"/>
</dbReference>
<feature type="domain" description="Mannitol dehydrogenase N-terminal" evidence="3">
    <location>
        <begin position="2"/>
        <end position="93"/>
    </location>
</feature>
<dbReference type="SUPFAM" id="SSF51735">
    <property type="entry name" value="NAD(P)-binding Rossmann-fold domains"/>
    <property type="match status" value="1"/>
</dbReference>
<dbReference type="InterPro" id="IPR036291">
    <property type="entry name" value="NAD(P)-bd_dom_sf"/>
</dbReference>
<evidence type="ECO:0000256" key="2">
    <source>
        <dbReference type="ARBA" id="ARBA00023027"/>
    </source>
</evidence>
<dbReference type="Proteomes" id="UP000254387">
    <property type="component" value="Unassembled WGS sequence"/>
</dbReference>
<dbReference type="InterPro" id="IPR050988">
    <property type="entry name" value="Mannitol_DH/Oxidoreductase"/>
</dbReference>
<proteinExistence type="predicted"/>
<evidence type="ECO:0000256" key="1">
    <source>
        <dbReference type="ARBA" id="ARBA00023002"/>
    </source>
</evidence>
<dbReference type="PRINTS" id="PR00084">
    <property type="entry name" value="MTLDHDRGNASE"/>
</dbReference>
<dbReference type="InterPro" id="IPR023027">
    <property type="entry name" value="Mannitol_DH_CS"/>
</dbReference>
<evidence type="ECO:0000259" key="4">
    <source>
        <dbReference type="Pfam" id="PF08125"/>
    </source>
</evidence>
<dbReference type="Pfam" id="PF08125">
    <property type="entry name" value="Mannitol_dh_C"/>
    <property type="match status" value="1"/>
</dbReference>
<name>A0A378C2S2_KLEPN</name>
<dbReference type="InterPro" id="IPR013328">
    <property type="entry name" value="6PGD_dom2"/>
</dbReference>
<reference evidence="5 6" key="1">
    <citation type="submission" date="2018-06" db="EMBL/GenBank/DDBJ databases">
        <authorList>
            <consortium name="Pathogen Informatics"/>
            <person name="Doyle S."/>
        </authorList>
    </citation>
    <scope>NUCLEOTIDE SEQUENCE [LARGE SCALE GENOMIC DNA]</scope>
    <source>
        <strain evidence="5 6">NCTC5053</strain>
    </source>
</reference>
<gene>
    <name evidence="5" type="primary">por_2</name>
    <name evidence="5" type="ORF">NCTC5053_06293</name>
</gene>
<dbReference type="EC" id="1.1.1.-" evidence="5"/>
<keyword evidence="1 5" id="KW-0560">Oxidoreductase</keyword>
<dbReference type="Pfam" id="PF01232">
    <property type="entry name" value="Mannitol_dh"/>
    <property type="match status" value="1"/>
</dbReference>
<dbReference type="EMBL" id="UGMN01000004">
    <property type="protein sequence ID" value="STV59707.1"/>
    <property type="molecule type" value="Genomic_DNA"/>
</dbReference>
<accession>A0A378C2S2</accession>